<name>A0ABT5DAQ7_9BACT</name>
<keyword evidence="4" id="KW-0808">Transferase</keyword>
<evidence type="ECO:0000256" key="5">
    <source>
        <dbReference type="ARBA" id="ARBA00022777"/>
    </source>
</evidence>
<dbReference type="Gene3D" id="3.30.450.40">
    <property type="match status" value="1"/>
</dbReference>
<dbReference type="GO" id="GO:0005524">
    <property type="term" value="F:ATP binding"/>
    <property type="evidence" value="ECO:0007669"/>
    <property type="project" value="UniProtKB-KW"/>
</dbReference>
<dbReference type="InterPro" id="IPR011006">
    <property type="entry name" value="CheY-like_superfamily"/>
</dbReference>
<dbReference type="InterPro" id="IPR036890">
    <property type="entry name" value="HATPase_C_sf"/>
</dbReference>
<dbReference type="SMART" id="SM00387">
    <property type="entry name" value="HATPase_c"/>
    <property type="match status" value="1"/>
</dbReference>
<dbReference type="SUPFAM" id="SSF52172">
    <property type="entry name" value="CheY-like"/>
    <property type="match status" value="1"/>
</dbReference>
<dbReference type="Gene3D" id="3.40.50.2300">
    <property type="match status" value="1"/>
</dbReference>
<organism evidence="9 10">
    <name type="scientific">Stigmatella ashevillensis</name>
    <dbReference type="NCBI Taxonomy" id="2995309"/>
    <lineage>
        <taxon>Bacteria</taxon>
        <taxon>Pseudomonadati</taxon>
        <taxon>Myxococcota</taxon>
        <taxon>Myxococcia</taxon>
        <taxon>Myxococcales</taxon>
        <taxon>Cystobacterineae</taxon>
        <taxon>Archangiaceae</taxon>
        <taxon>Stigmatella</taxon>
    </lineage>
</organism>
<evidence type="ECO:0000313" key="9">
    <source>
        <dbReference type="EMBL" id="MDC0710218.1"/>
    </source>
</evidence>
<dbReference type="PROSITE" id="PS50110">
    <property type="entry name" value="RESPONSE_REGULATORY"/>
    <property type="match status" value="1"/>
</dbReference>
<dbReference type="Pfam" id="PF00512">
    <property type="entry name" value="HisKA"/>
    <property type="match status" value="1"/>
</dbReference>
<gene>
    <name evidence="9" type="ORF">POL68_17205</name>
</gene>
<dbReference type="Gene3D" id="1.10.287.130">
    <property type="match status" value="1"/>
</dbReference>
<dbReference type="InterPro" id="IPR003018">
    <property type="entry name" value="GAF"/>
</dbReference>
<dbReference type="SMART" id="SM00388">
    <property type="entry name" value="HisKA"/>
    <property type="match status" value="1"/>
</dbReference>
<evidence type="ECO:0000259" key="8">
    <source>
        <dbReference type="PROSITE" id="PS50110"/>
    </source>
</evidence>
<feature type="domain" description="Response regulatory" evidence="8">
    <location>
        <begin position="503"/>
        <end position="613"/>
    </location>
</feature>
<dbReference type="CDD" id="cd00075">
    <property type="entry name" value="HATPase"/>
    <property type="match status" value="1"/>
</dbReference>
<dbReference type="InterPro" id="IPR005467">
    <property type="entry name" value="His_kinase_dom"/>
</dbReference>
<dbReference type="PROSITE" id="PS50109">
    <property type="entry name" value="HIS_KIN"/>
    <property type="match status" value="1"/>
</dbReference>
<dbReference type="EMBL" id="JAQNDM010000002">
    <property type="protein sequence ID" value="MDC0710218.1"/>
    <property type="molecule type" value="Genomic_DNA"/>
</dbReference>
<dbReference type="PANTHER" id="PTHR43547">
    <property type="entry name" value="TWO-COMPONENT HISTIDINE KINASE"/>
    <property type="match status" value="1"/>
</dbReference>
<dbReference type="Proteomes" id="UP001221838">
    <property type="component" value="Unassembled WGS sequence"/>
</dbReference>
<comment type="caution">
    <text evidence="6">Lacks conserved residue(s) required for the propagation of feature annotation.</text>
</comment>
<sequence length="631" mass="69162">MVPPDFENVLNLLPQAMLRVGPELQVQWLEADFARKVGLPLTVGRGLLEGLEYSRSRDALVRAVRAGRPYAGHLITCAMRQVRVQVQPAGEGEPPGAWLIFDPSGLDDEEAFSQVVQQVARAVGETLDVDSVCSAAVLALVRCAQVRRAEVFLCEEGTQGTLRRAAVSDLADRDSPEDTFDPAADPFQHALATRRAQIGVQRGYGDSMGSIFAAVPLCAPKRTVGLLLLYKEQGASFSVRELDLWMAAAGQLAVAVENARLLREAQAALRVREEFMSIASHELKTPLTPLKLSLFTMERRIATGQPVELASVLKSKRQVDRLAGLVDDLLDASRLELGKLAMHAAPLELGQLVAEVVDHFRHAFERPFSVNVSRSRVWVQGDRDRLEQVLVNLLENAHKYSPAGAPITVEVEELGDEARIHVKDHGIGIPGADQAQVFQRFYRARNVSHRNFGGLGLGLFISHSICKMHGGNLSLSSAEGQGSTFSVSLPRMSAREVGRLPRRVLLLDEDRIQEDEAARVLRAEGFEVLTVRDGNEALRQEAHLPVDLILLSASASQKEVGVFLETFATLPRARPVPILLAGARLPAWAQEGTVLCARPYRQDELVARVRNTLALTPDPGWPVAEEVMVRM</sequence>
<dbReference type="InterPro" id="IPR003661">
    <property type="entry name" value="HisK_dim/P_dom"/>
</dbReference>
<dbReference type="Pfam" id="PF02518">
    <property type="entry name" value="HATPase_c"/>
    <property type="match status" value="1"/>
</dbReference>
<accession>A0ABT5DAQ7</accession>
<evidence type="ECO:0000259" key="7">
    <source>
        <dbReference type="PROSITE" id="PS50109"/>
    </source>
</evidence>
<dbReference type="CDD" id="cd00082">
    <property type="entry name" value="HisKA"/>
    <property type="match status" value="1"/>
</dbReference>
<dbReference type="InterPro" id="IPR029016">
    <property type="entry name" value="GAF-like_dom_sf"/>
</dbReference>
<keyword evidence="5" id="KW-0418">Kinase</keyword>
<dbReference type="RefSeq" id="WP_272139453.1">
    <property type="nucleotide sequence ID" value="NZ_JAQNDM010000002.1"/>
</dbReference>
<dbReference type="InterPro" id="IPR004358">
    <property type="entry name" value="Sig_transdc_His_kin-like_C"/>
</dbReference>
<keyword evidence="3" id="KW-0597">Phosphoprotein</keyword>
<evidence type="ECO:0000256" key="3">
    <source>
        <dbReference type="ARBA" id="ARBA00022553"/>
    </source>
</evidence>
<comment type="catalytic activity">
    <reaction evidence="1">
        <text>ATP + protein L-histidine = ADP + protein N-phospho-L-histidine.</text>
        <dbReference type="EC" id="2.7.13.3"/>
    </reaction>
</comment>
<evidence type="ECO:0000256" key="2">
    <source>
        <dbReference type="ARBA" id="ARBA00012438"/>
    </source>
</evidence>
<dbReference type="PRINTS" id="PR00344">
    <property type="entry name" value="BCTRLSENSOR"/>
</dbReference>
<dbReference type="SMART" id="SM00065">
    <property type="entry name" value="GAF"/>
    <property type="match status" value="1"/>
</dbReference>
<evidence type="ECO:0000256" key="6">
    <source>
        <dbReference type="PROSITE-ProRule" id="PRU00169"/>
    </source>
</evidence>
<dbReference type="PANTHER" id="PTHR43547:SF2">
    <property type="entry name" value="HYBRID SIGNAL TRANSDUCTION HISTIDINE KINASE C"/>
    <property type="match status" value="1"/>
</dbReference>
<dbReference type="EC" id="2.7.13.3" evidence="2"/>
<feature type="domain" description="Histidine kinase" evidence="7">
    <location>
        <begin position="278"/>
        <end position="493"/>
    </location>
</feature>
<reference evidence="9 10" key="1">
    <citation type="submission" date="2022-11" db="EMBL/GenBank/DDBJ databases">
        <title>Minimal conservation of predation-associated metabolite biosynthetic gene clusters underscores biosynthetic potential of Myxococcota including descriptions for ten novel species: Archangium lansinium sp. nov., Myxococcus landrumus sp. nov., Nannocystis bai.</title>
        <authorList>
            <person name="Ahearne A."/>
            <person name="Stevens C."/>
            <person name="Dowd S."/>
        </authorList>
    </citation>
    <scope>NUCLEOTIDE SEQUENCE [LARGE SCALE GENOMIC DNA]</scope>
    <source>
        <strain evidence="9 10">NCWAL01</strain>
    </source>
</reference>
<protein>
    <recommendedName>
        <fullName evidence="2">histidine kinase</fullName>
        <ecNumber evidence="2">2.7.13.3</ecNumber>
    </recommendedName>
</protein>
<dbReference type="InterPro" id="IPR003594">
    <property type="entry name" value="HATPase_dom"/>
</dbReference>
<dbReference type="InterPro" id="IPR036097">
    <property type="entry name" value="HisK_dim/P_sf"/>
</dbReference>
<keyword evidence="9" id="KW-0547">Nucleotide-binding</keyword>
<proteinExistence type="predicted"/>
<keyword evidence="10" id="KW-1185">Reference proteome</keyword>
<evidence type="ECO:0000256" key="4">
    <source>
        <dbReference type="ARBA" id="ARBA00022679"/>
    </source>
</evidence>
<dbReference type="SUPFAM" id="SSF55781">
    <property type="entry name" value="GAF domain-like"/>
    <property type="match status" value="1"/>
</dbReference>
<dbReference type="Pfam" id="PF13492">
    <property type="entry name" value="GAF_3"/>
    <property type="match status" value="1"/>
</dbReference>
<dbReference type="SUPFAM" id="SSF55874">
    <property type="entry name" value="ATPase domain of HSP90 chaperone/DNA topoisomerase II/histidine kinase"/>
    <property type="match status" value="1"/>
</dbReference>
<comment type="caution">
    <text evidence="9">The sequence shown here is derived from an EMBL/GenBank/DDBJ whole genome shotgun (WGS) entry which is preliminary data.</text>
</comment>
<evidence type="ECO:0000256" key="1">
    <source>
        <dbReference type="ARBA" id="ARBA00000085"/>
    </source>
</evidence>
<dbReference type="Gene3D" id="3.30.565.10">
    <property type="entry name" value="Histidine kinase-like ATPase, C-terminal domain"/>
    <property type="match status" value="1"/>
</dbReference>
<dbReference type="InterPro" id="IPR001789">
    <property type="entry name" value="Sig_transdc_resp-reg_receiver"/>
</dbReference>
<keyword evidence="9" id="KW-0067">ATP-binding</keyword>
<dbReference type="SUPFAM" id="SSF47384">
    <property type="entry name" value="Homodimeric domain of signal transducing histidine kinase"/>
    <property type="match status" value="1"/>
</dbReference>
<evidence type="ECO:0000313" key="10">
    <source>
        <dbReference type="Proteomes" id="UP001221838"/>
    </source>
</evidence>